<protein>
    <submittedName>
        <fullName evidence="1">Uncharacterized protein</fullName>
    </submittedName>
</protein>
<gene>
    <name evidence="1" type="ORF">K6M89_12940</name>
</gene>
<comment type="caution">
    <text evidence="1">The sequence shown here is derived from an EMBL/GenBank/DDBJ whole genome shotgun (WGS) entry which is preliminary data.</text>
</comment>
<organism evidence="1 2">
    <name type="scientific">Rhizobium croatiense</name>
    <dbReference type="NCBI Taxonomy" id="2867516"/>
    <lineage>
        <taxon>Bacteria</taxon>
        <taxon>Pseudomonadati</taxon>
        <taxon>Pseudomonadota</taxon>
        <taxon>Alphaproteobacteria</taxon>
        <taxon>Hyphomicrobiales</taxon>
        <taxon>Rhizobiaceae</taxon>
        <taxon>Rhizobium/Agrobacterium group</taxon>
        <taxon>Rhizobium</taxon>
    </lineage>
</organism>
<dbReference type="EMBL" id="JAILYJ010000007">
    <property type="protein sequence ID" value="MBY4630211.1"/>
    <property type="molecule type" value="Genomic_DNA"/>
</dbReference>
<sequence>MMLALFSVVLQIVEAAMQRGDGRPDGDFGRGTLSIGKQAASEPIDFYWQVAVL</sequence>
<proteinExistence type="predicted"/>
<reference evidence="1 2" key="1">
    <citation type="submission" date="2021-08" db="EMBL/GenBank/DDBJ databases">
        <title>Rhizobium croatiense sp. nov. and Rhizobium redzepovicii sp. nov., two new species isolated from nodules of Phaseolus vulgaris in Croatia.</title>
        <authorList>
            <person name="Rajnovic I."/>
            <person name="Ramirez-Bahena M.H."/>
            <person name="Kajic S."/>
            <person name="Igual M.J."/>
            <person name="Peix A."/>
            <person name="Velazquez E."/>
            <person name="Sikora S."/>
        </authorList>
    </citation>
    <scope>NUCLEOTIDE SEQUENCE [LARGE SCALE GENOMIC DNA]</scope>
    <source>
        <strain evidence="1 2">13T</strain>
    </source>
</reference>
<keyword evidence="2" id="KW-1185">Reference proteome</keyword>
<accession>A0ABS7LZW5</accession>
<dbReference type="RefSeq" id="WP_222139717.1">
    <property type="nucleotide sequence ID" value="NZ_CP120230.1"/>
</dbReference>
<name>A0ABS7LZW5_9HYPH</name>
<dbReference type="Proteomes" id="UP000733858">
    <property type="component" value="Unassembled WGS sequence"/>
</dbReference>
<evidence type="ECO:0000313" key="2">
    <source>
        <dbReference type="Proteomes" id="UP000733858"/>
    </source>
</evidence>
<evidence type="ECO:0000313" key="1">
    <source>
        <dbReference type="EMBL" id="MBY4630211.1"/>
    </source>
</evidence>